<dbReference type="InterPro" id="IPR003780">
    <property type="entry name" value="COX15/CtaA_fam"/>
</dbReference>
<evidence type="ECO:0000256" key="11">
    <source>
        <dbReference type="ARBA" id="ARBA00023444"/>
    </source>
</evidence>
<dbReference type="GO" id="GO:0046872">
    <property type="term" value="F:metal ion binding"/>
    <property type="evidence" value="ECO:0007669"/>
    <property type="project" value="UniProtKB-KW"/>
</dbReference>
<dbReference type="InterPro" id="IPR050450">
    <property type="entry name" value="COX15/CtaA_HemeA_synthase"/>
</dbReference>
<proteinExistence type="predicted"/>
<accession>A0A1H5EI68</accession>
<feature type="transmembrane region" description="Helical" evidence="12">
    <location>
        <begin position="181"/>
        <end position="206"/>
    </location>
</feature>
<keyword evidence="5 12" id="KW-1133">Transmembrane helix</keyword>
<dbReference type="EMBL" id="FNTX01000001">
    <property type="protein sequence ID" value="SED90769.1"/>
    <property type="molecule type" value="Genomic_DNA"/>
</dbReference>
<keyword evidence="3 12" id="KW-0812">Transmembrane</keyword>
<comment type="subcellular location">
    <subcellularLocation>
        <location evidence="1">Membrane</location>
        <topology evidence="1">Multi-pass membrane protein</topology>
    </subcellularLocation>
</comment>
<evidence type="ECO:0000256" key="7">
    <source>
        <dbReference type="ARBA" id="ARBA00023004"/>
    </source>
</evidence>
<dbReference type="Proteomes" id="UP000199220">
    <property type="component" value="Unassembled WGS sequence"/>
</dbReference>
<feature type="transmembrane region" description="Helical" evidence="12">
    <location>
        <begin position="295"/>
        <end position="318"/>
    </location>
</feature>
<keyword evidence="10" id="KW-1015">Disulfide bond</keyword>
<organism evidence="13 14">
    <name type="scientific">Ruania alba</name>
    <dbReference type="NCBI Taxonomy" id="648782"/>
    <lineage>
        <taxon>Bacteria</taxon>
        <taxon>Bacillati</taxon>
        <taxon>Actinomycetota</taxon>
        <taxon>Actinomycetes</taxon>
        <taxon>Micrococcales</taxon>
        <taxon>Ruaniaceae</taxon>
        <taxon>Ruania</taxon>
    </lineage>
</organism>
<feature type="transmembrane region" description="Helical" evidence="12">
    <location>
        <begin position="226"/>
        <end position="248"/>
    </location>
</feature>
<keyword evidence="14" id="KW-1185">Reference proteome</keyword>
<dbReference type="OrthoDB" id="5241540at2"/>
<keyword evidence="7" id="KW-0408">Iron</keyword>
<evidence type="ECO:0000256" key="8">
    <source>
        <dbReference type="ARBA" id="ARBA00023133"/>
    </source>
</evidence>
<dbReference type="PANTHER" id="PTHR35457:SF1">
    <property type="entry name" value="HEME A SYNTHASE"/>
    <property type="match status" value="1"/>
</dbReference>
<name>A0A1H5EI68_9MICO</name>
<evidence type="ECO:0000256" key="4">
    <source>
        <dbReference type="ARBA" id="ARBA00022723"/>
    </source>
</evidence>
<comment type="pathway">
    <text evidence="11">Porphyrin-containing compound metabolism.</text>
</comment>
<dbReference type="GO" id="GO:0006784">
    <property type="term" value="P:heme A biosynthetic process"/>
    <property type="evidence" value="ECO:0007669"/>
    <property type="project" value="InterPro"/>
</dbReference>
<keyword evidence="2" id="KW-1003">Cell membrane</keyword>
<reference evidence="14" key="1">
    <citation type="submission" date="2016-10" db="EMBL/GenBank/DDBJ databases">
        <authorList>
            <person name="Varghese N."/>
            <person name="Submissions S."/>
        </authorList>
    </citation>
    <scope>NUCLEOTIDE SEQUENCE [LARGE SCALE GENOMIC DNA]</scope>
    <source>
        <strain evidence="14">DSM 21368</strain>
    </source>
</reference>
<sequence>MPARRRYRKRVRPQTLSRLIGIVVVANLITQIAIIVTGGAVRLTGSGLGCSSWPNCEPGEFSPAFHEATSIHPYVEFGNRVFGAVVVLVALVLALLVGWAARSAHGPTPTPTVRYRRLAVAPLVLSVAQAVLGGMTVRFELHPALVGSHFLISAVLVWIAAWLVVGWFRPGTPRSVLPRPVHVLGWVLAALVGVVVVLGMIVTGAGPHSGDDEVGYRFTVDPVAVARLHSTSVWVFLALLIVFVVLVHRARPPADGGTHLGAAVRLRRWSLVLVAVTLAQGAIGYVQYFTGLPELLVGLHMLGAALLVATTAFTVSAMSARGRR</sequence>
<evidence type="ECO:0000256" key="10">
    <source>
        <dbReference type="ARBA" id="ARBA00023157"/>
    </source>
</evidence>
<dbReference type="Pfam" id="PF02628">
    <property type="entry name" value="COX15-CtaA"/>
    <property type="match status" value="1"/>
</dbReference>
<dbReference type="STRING" id="648782.SAMN04488554_1029"/>
<keyword evidence="4" id="KW-0479">Metal-binding</keyword>
<dbReference type="AlphaFoldDB" id="A0A1H5EI68"/>
<feature type="transmembrane region" description="Helical" evidence="12">
    <location>
        <begin position="20"/>
        <end position="41"/>
    </location>
</feature>
<dbReference type="GO" id="GO:0016491">
    <property type="term" value="F:oxidoreductase activity"/>
    <property type="evidence" value="ECO:0007669"/>
    <property type="project" value="UniProtKB-KW"/>
</dbReference>
<evidence type="ECO:0000256" key="6">
    <source>
        <dbReference type="ARBA" id="ARBA00023002"/>
    </source>
</evidence>
<protein>
    <submittedName>
        <fullName evidence="13">Cytochrome c oxidase assembly protein subunit 15</fullName>
    </submittedName>
</protein>
<evidence type="ECO:0000256" key="9">
    <source>
        <dbReference type="ARBA" id="ARBA00023136"/>
    </source>
</evidence>
<evidence type="ECO:0000256" key="12">
    <source>
        <dbReference type="SAM" id="Phobius"/>
    </source>
</evidence>
<evidence type="ECO:0000256" key="3">
    <source>
        <dbReference type="ARBA" id="ARBA00022692"/>
    </source>
</evidence>
<feature type="transmembrane region" description="Helical" evidence="12">
    <location>
        <begin position="149"/>
        <end position="169"/>
    </location>
</feature>
<evidence type="ECO:0000313" key="13">
    <source>
        <dbReference type="EMBL" id="SED90769.1"/>
    </source>
</evidence>
<evidence type="ECO:0000256" key="2">
    <source>
        <dbReference type="ARBA" id="ARBA00022475"/>
    </source>
</evidence>
<keyword evidence="8" id="KW-0350">Heme biosynthesis</keyword>
<evidence type="ECO:0000256" key="1">
    <source>
        <dbReference type="ARBA" id="ARBA00004141"/>
    </source>
</evidence>
<feature type="transmembrane region" description="Helical" evidence="12">
    <location>
        <begin position="119"/>
        <end position="137"/>
    </location>
</feature>
<keyword evidence="6" id="KW-0560">Oxidoreductase</keyword>
<evidence type="ECO:0000313" key="14">
    <source>
        <dbReference type="Proteomes" id="UP000199220"/>
    </source>
</evidence>
<dbReference type="GO" id="GO:0016020">
    <property type="term" value="C:membrane"/>
    <property type="evidence" value="ECO:0007669"/>
    <property type="project" value="UniProtKB-SubCell"/>
</dbReference>
<keyword evidence="9 12" id="KW-0472">Membrane</keyword>
<feature type="transmembrane region" description="Helical" evidence="12">
    <location>
        <begin position="269"/>
        <end position="289"/>
    </location>
</feature>
<dbReference type="PANTHER" id="PTHR35457">
    <property type="entry name" value="HEME A SYNTHASE"/>
    <property type="match status" value="1"/>
</dbReference>
<evidence type="ECO:0000256" key="5">
    <source>
        <dbReference type="ARBA" id="ARBA00022989"/>
    </source>
</evidence>
<gene>
    <name evidence="13" type="ORF">SAMN04488554_1029</name>
</gene>
<feature type="transmembrane region" description="Helical" evidence="12">
    <location>
        <begin position="81"/>
        <end position="99"/>
    </location>
</feature>